<keyword evidence="2" id="KW-0813">Transport</keyword>
<evidence type="ECO:0000256" key="1">
    <source>
        <dbReference type="ARBA" id="ARBA00005417"/>
    </source>
</evidence>
<proteinExistence type="inferred from homology"/>
<dbReference type="CDD" id="cd03214">
    <property type="entry name" value="ABC_Iron-Siderophores_B12_Hemin"/>
    <property type="match status" value="1"/>
</dbReference>
<keyword evidence="4 8" id="KW-0067">ATP-binding</keyword>
<evidence type="ECO:0000256" key="5">
    <source>
        <dbReference type="ARBA" id="ARBA00022967"/>
    </source>
</evidence>
<dbReference type="PANTHER" id="PTHR42794:SF1">
    <property type="entry name" value="HEMIN IMPORT ATP-BINDING PROTEIN HMUV"/>
    <property type="match status" value="1"/>
</dbReference>
<feature type="domain" description="ABC transporter" evidence="7">
    <location>
        <begin position="4"/>
        <end position="238"/>
    </location>
</feature>
<accession>A0A518RDN9</accession>
<dbReference type="GO" id="GO:0016887">
    <property type="term" value="F:ATP hydrolysis activity"/>
    <property type="evidence" value="ECO:0007669"/>
    <property type="project" value="InterPro"/>
</dbReference>
<dbReference type="AlphaFoldDB" id="A0A518RDN9"/>
<dbReference type="InterPro" id="IPR027417">
    <property type="entry name" value="P-loop_NTPase"/>
</dbReference>
<comment type="function">
    <text evidence="6">Part of the ABC transporter complex HmuTUV involved in hemin import. Responsible for energy coupling to the transport system.</text>
</comment>
<dbReference type="Proteomes" id="UP000318055">
    <property type="component" value="Chromosome"/>
</dbReference>
<dbReference type="KEGG" id="ssua:FPZ54_05705"/>
<dbReference type="EMBL" id="CP042239">
    <property type="protein sequence ID" value="QDX25563.1"/>
    <property type="molecule type" value="Genomic_DNA"/>
</dbReference>
<protein>
    <submittedName>
        <fullName evidence="8">ABC transporter ATP-binding protein</fullName>
    </submittedName>
</protein>
<organism evidence="8 9">
    <name type="scientific">Sphingomonas suaedae</name>
    <dbReference type="NCBI Taxonomy" id="2599297"/>
    <lineage>
        <taxon>Bacteria</taxon>
        <taxon>Pseudomonadati</taxon>
        <taxon>Pseudomonadota</taxon>
        <taxon>Alphaproteobacteria</taxon>
        <taxon>Sphingomonadales</taxon>
        <taxon>Sphingomonadaceae</taxon>
        <taxon>Sphingomonas</taxon>
    </lineage>
</organism>
<dbReference type="Pfam" id="PF00005">
    <property type="entry name" value="ABC_tran"/>
    <property type="match status" value="1"/>
</dbReference>
<dbReference type="FunFam" id="3.40.50.300:FF:000134">
    <property type="entry name" value="Iron-enterobactin ABC transporter ATP-binding protein"/>
    <property type="match status" value="1"/>
</dbReference>
<reference evidence="8 9" key="1">
    <citation type="submission" date="2019-07" db="EMBL/GenBank/DDBJ databases">
        <title>Sphingomonas alkalisoli sp. nov., isolated from rhizosphere soil of Suaedae salsa.</title>
        <authorList>
            <person name="Zhang H."/>
            <person name="Xu L."/>
            <person name="Zhang J.-X."/>
            <person name="Sun J.-Q."/>
        </authorList>
    </citation>
    <scope>NUCLEOTIDE SEQUENCE [LARGE SCALE GENOMIC DNA]</scope>
    <source>
        <strain evidence="8 9">XS-10</strain>
    </source>
</reference>
<dbReference type="RefSeq" id="WP_145845639.1">
    <property type="nucleotide sequence ID" value="NZ_CP042239.1"/>
</dbReference>
<evidence type="ECO:0000256" key="2">
    <source>
        <dbReference type="ARBA" id="ARBA00022448"/>
    </source>
</evidence>
<evidence type="ECO:0000256" key="4">
    <source>
        <dbReference type="ARBA" id="ARBA00022840"/>
    </source>
</evidence>
<dbReference type="SUPFAM" id="SSF52540">
    <property type="entry name" value="P-loop containing nucleoside triphosphate hydrolases"/>
    <property type="match status" value="1"/>
</dbReference>
<dbReference type="GO" id="GO:0005524">
    <property type="term" value="F:ATP binding"/>
    <property type="evidence" value="ECO:0007669"/>
    <property type="project" value="UniProtKB-KW"/>
</dbReference>
<comment type="similarity">
    <text evidence="1">Belongs to the ABC transporter superfamily.</text>
</comment>
<sequence>MVTVTVEGLSVALGKRTVVRDASFTVSPGTLTGIVGPNGAGKSTLARAMLALVSAQGRVLVDDADAATMPRAELARRIAYLPQGQTLHWPLTVERLVGLGRLPHLAPMSRLGEADAAAIERAMDRADVLPLRHRIATELSGGERARVLLARALAVEAPALIADEPLASLDPGHQIDVMELLGEEARAGRTVVAVLHDLTMAARYCDRIILIDGGRIVADGAPGVVLTADNLRAVYGIEVRIEEHDGRPAIVPLGRSR</sequence>
<evidence type="ECO:0000256" key="3">
    <source>
        <dbReference type="ARBA" id="ARBA00022741"/>
    </source>
</evidence>
<gene>
    <name evidence="8" type="ORF">FPZ54_05705</name>
</gene>
<dbReference type="InterPro" id="IPR017871">
    <property type="entry name" value="ABC_transporter-like_CS"/>
</dbReference>
<name>A0A518RDN9_9SPHN</name>
<keyword evidence="9" id="KW-1185">Reference proteome</keyword>
<dbReference type="OrthoDB" id="9810077at2"/>
<dbReference type="PROSITE" id="PS00211">
    <property type="entry name" value="ABC_TRANSPORTER_1"/>
    <property type="match status" value="1"/>
</dbReference>
<evidence type="ECO:0000313" key="8">
    <source>
        <dbReference type="EMBL" id="QDX25563.1"/>
    </source>
</evidence>
<evidence type="ECO:0000256" key="6">
    <source>
        <dbReference type="ARBA" id="ARBA00037066"/>
    </source>
</evidence>
<dbReference type="SMART" id="SM00382">
    <property type="entry name" value="AAA"/>
    <property type="match status" value="1"/>
</dbReference>
<dbReference type="InterPro" id="IPR003593">
    <property type="entry name" value="AAA+_ATPase"/>
</dbReference>
<keyword evidence="3" id="KW-0547">Nucleotide-binding</keyword>
<dbReference type="Gene3D" id="3.40.50.300">
    <property type="entry name" value="P-loop containing nucleotide triphosphate hydrolases"/>
    <property type="match status" value="1"/>
</dbReference>
<keyword evidence="5" id="KW-1278">Translocase</keyword>
<evidence type="ECO:0000259" key="7">
    <source>
        <dbReference type="PROSITE" id="PS50893"/>
    </source>
</evidence>
<dbReference type="InterPro" id="IPR003439">
    <property type="entry name" value="ABC_transporter-like_ATP-bd"/>
</dbReference>
<evidence type="ECO:0000313" key="9">
    <source>
        <dbReference type="Proteomes" id="UP000318055"/>
    </source>
</evidence>
<dbReference type="PROSITE" id="PS50893">
    <property type="entry name" value="ABC_TRANSPORTER_2"/>
    <property type="match status" value="1"/>
</dbReference>
<dbReference type="PANTHER" id="PTHR42794">
    <property type="entry name" value="HEMIN IMPORT ATP-BINDING PROTEIN HMUV"/>
    <property type="match status" value="1"/>
</dbReference>